<dbReference type="EMBL" id="JACIEH010000002">
    <property type="protein sequence ID" value="MBB4099377.1"/>
    <property type="molecule type" value="Genomic_DNA"/>
</dbReference>
<dbReference type="Proteomes" id="UP000557392">
    <property type="component" value="Unassembled WGS sequence"/>
</dbReference>
<comment type="caution">
    <text evidence="1">The sequence shown here is derived from an EMBL/GenBank/DDBJ whole genome shotgun (WGS) entry which is preliminary data.</text>
</comment>
<dbReference type="InterPro" id="IPR004027">
    <property type="entry name" value="SEC_C_motif"/>
</dbReference>
<keyword evidence="2" id="KW-1185">Reference proteome</keyword>
<dbReference type="PANTHER" id="PTHR33747">
    <property type="entry name" value="UPF0225 PROTEIN SCO1677"/>
    <property type="match status" value="1"/>
</dbReference>
<reference evidence="1 2" key="1">
    <citation type="submission" date="2020-08" db="EMBL/GenBank/DDBJ databases">
        <title>Genomic Encyclopedia of Type Strains, Phase IV (KMG-IV): sequencing the most valuable type-strain genomes for metagenomic binning, comparative biology and taxonomic classification.</title>
        <authorList>
            <person name="Goeker M."/>
        </authorList>
    </citation>
    <scope>NUCLEOTIDE SEQUENCE [LARGE SCALE GENOMIC DNA]</scope>
    <source>
        <strain evidence="1 2">DSM 101806</strain>
    </source>
</reference>
<dbReference type="Pfam" id="PF02810">
    <property type="entry name" value="SEC-C"/>
    <property type="match status" value="1"/>
</dbReference>
<dbReference type="SUPFAM" id="SSF103642">
    <property type="entry name" value="Sec-C motif"/>
    <property type="match status" value="1"/>
</dbReference>
<dbReference type="AlphaFoldDB" id="A0A7W6JVR6"/>
<proteinExistence type="predicted"/>
<accession>A0A7W6JVR6</accession>
<name>A0A7W6JVR6_9SPHN</name>
<dbReference type="Gene3D" id="3.10.450.50">
    <property type="match status" value="1"/>
</dbReference>
<evidence type="ECO:0000313" key="1">
    <source>
        <dbReference type="EMBL" id="MBB4099377.1"/>
    </source>
</evidence>
<organism evidence="1 2">
    <name type="scientific">Sphingomonas kyeonggiensis</name>
    <dbReference type="NCBI Taxonomy" id="1268553"/>
    <lineage>
        <taxon>Bacteria</taxon>
        <taxon>Pseudomonadati</taxon>
        <taxon>Pseudomonadota</taxon>
        <taxon>Alphaproteobacteria</taxon>
        <taxon>Sphingomonadales</taxon>
        <taxon>Sphingomonadaceae</taxon>
        <taxon>Sphingomonas</taxon>
    </lineage>
</organism>
<evidence type="ECO:0008006" key="3">
    <source>
        <dbReference type="Google" id="ProtNLM"/>
    </source>
</evidence>
<gene>
    <name evidence="1" type="ORF">GGR46_002941</name>
</gene>
<sequence>MGTPRREDEIFEDLAKMAAEPGYAHVIAGFCTRDNFTWYSDEIRAEDLSHLYSRSRLIRTEMFTLIGLLVRFDPDFDAPPPAHSAALVERTEALLSELHMSMSRPWFEEIRAAMEASVPVNPWQGGDAMREPIFYGGEAAFAFQNCDFAARKYAADDNWLIANRGASINDMIVVAKVIGELQNERLGAAFKAGATPLDDPRVLGAFVFTVDDLAARSTLSAETIAACVNAFAFPREHGNSSFKALHDFNAVNGSPILTIDSERFLLFHFNALAEALYESPFYWLGADKTYAATALKHRGQYTEAFALDRLGAVFGEARVYQGVNIERGKGDRLGEIDVLMLFGDRAIVLQAKSKRLTLEARRGNDLQIRGDFKAAVQDAYDQAMDCAVALRDPTLRFVTAEGDELSIPAVSQIFPVCLVADHYPALAFQADQFLLRRDVDGVVAPLIIDVFTLDVMAEMLDRPLRFLSYLELRARASSKIHIHHEITLLAYHIKYNLWLDDEYDFVALEDDFAADIEIAMGARRFGLPGKRTPNGILTVTEGRRVDAIIRAIEAEPMGAMIDLVLLIYQLSGNAMKELLGGIDRVLASALTNGKSDFSLGFADTGLTVHANFAPRSEAEPRLEAHMMLGKYRQRKGSWYGLALLPTDGSVRFGKKVAFPWKFDSKLDRMAREMQRARAPAPMPTLLAGPRPGRNDPCHCGSGKKYKKCHLAADQGS</sequence>
<evidence type="ECO:0000313" key="2">
    <source>
        <dbReference type="Proteomes" id="UP000557392"/>
    </source>
</evidence>
<dbReference type="PANTHER" id="PTHR33747:SF1">
    <property type="entry name" value="ADENYLATE CYCLASE-ASSOCIATED CAP C-TERMINAL DOMAIN-CONTAINING PROTEIN"/>
    <property type="match status" value="1"/>
</dbReference>
<dbReference type="RefSeq" id="WP_183998651.1">
    <property type="nucleotide sequence ID" value="NZ_JACIEH010000002.1"/>
</dbReference>
<protein>
    <recommendedName>
        <fullName evidence="3">Preprotein translocase</fullName>
    </recommendedName>
</protein>